<proteinExistence type="inferred from homology"/>
<reference evidence="4" key="1">
    <citation type="journal article" date="2019" name="Int. J. Syst. Evol. Microbiol.">
        <title>The Global Catalogue of Microorganisms (GCM) 10K type strain sequencing project: providing services to taxonomists for standard genome sequencing and annotation.</title>
        <authorList>
            <consortium name="The Broad Institute Genomics Platform"/>
            <consortium name="The Broad Institute Genome Sequencing Center for Infectious Disease"/>
            <person name="Wu L."/>
            <person name="Ma J."/>
        </authorList>
    </citation>
    <scope>NUCLEOTIDE SEQUENCE [LARGE SCALE GENOMIC DNA]</scope>
    <source>
        <strain evidence="4">CGMCC 4.7178</strain>
    </source>
</reference>
<dbReference type="EMBL" id="BMMP01000014">
    <property type="protein sequence ID" value="GGO53975.1"/>
    <property type="molecule type" value="Genomic_DNA"/>
</dbReference>
<accession>A0ABQ2MPN8</accession>
<sequence length="113" mass="11770">MTQYLISFDEAAMTLPEGELLEVAKAAHAVEQEAKDAGVWVFGGGLKDHGETSVVGTDGAVSDGPKGDGAGHLGGFAVVDVASRDDAVKWAARIAQACRCPQQLREFMPDPTA</sequence>
<dbReference type="Gene3D" id="3.30.70.1060">
    <property type="entry name" value="Dimeric alpha+beta barrel"/>
    <property type="match status" value="1"/>
</dbReference>
<dbReference type="Proteomes" id="UP000631535">
    <property type="component" value="Unassembled WGS sequence"/>
</dbReference>
<gene>
    <name evidence="3" type="ORF">GCM10012287_41840</name>
</gene>
<name>A0ABQ2MPN8_9ACTN</name>
<feature type="domain" description="YCII-related" evidence="2">
    <location>
        <begin position="19"/>
        <end position="94"/>
    </location>
</feature>
<dbReference type="Pfam" id="PF03795">
    <property type="entry name" value="YCII"/>
    <property type="match status" value="1"/>
</dbReference>
<evidence type="ECO:0000259" key="2">
    <source>
        <dbReference type="Pfam" id="PF03795"/>
    </source>
</evidence>
<evidence type="ECO:0000313" key="4">
    <source>
        <dbReference type="Proteomes" id="UP000631535"/>
    </source>
</evidence>
<dbReference type="InterPro" id="IPR005545">
    <property type="entry name" value="YCII"/>
</dbReference>
<organism evidence="3 4">
    <name type="scientific">Streptomyces daqingensis</name>
    <dbReference type="NCBI Taxonomy" id="1472640"/>
    <lineage>
        <taxon>Bacteria</taxon>
        <taxon>Bacillati</taxon>
        <taxon>Actinomycetota</taxon>
        <taxon>Actinomycetes</taxon>
        <taxon>Kitasatosporales</taxon>
        <taxon>Streptomycetaceae</taxon>
        <taxon>Streptomyces</taxon>
    </lineage>
</organism>
<evidence type="ECO:0000313" key="3">
    <source>
        <dbReference type="EMBL" id="GGO53975.1"/>
    </source>
</evidence>
<dbReference type="InterPro" id="IPR011008">
    <property type="entry name" value="Dimeric_a/b-barrel"/>
</dbReference>
<comment type="caution">
    <text evidence="3">The sequence shown here is derived from an EMBL/GenBank/DDBJ whole genome shotgun (WGS) entry which is preliminary data.</text>
</comment>
<protein>
    <recommendedName>
        <fullName evidence="2">YCII-related domain-containing protein</fullName>
    </recommendedName>
</protein>
<dbReference type="RefSeq" id="WP_189038731.1">
    <property type="nucleotide sequence ID" value="NZ_BMMP01000014.1"/>
</dbReference>
<keyword evidence="4" id="KW-1185">Reference proteome</keyword>
<evidence type="ECO:0000256" key="1">
    <source>
        <dbReference type="ARBA" id="ARBA00007689"/>
    </source>
</evidence>
<comment type="similarity">
    <text evidence="1">Belongs to the YciI family.</text>
</comment>
<dbReference type="SUPFAM" id="SSF54909">
    <property type="entry name" value="Dimeric alpha+beta barrel"/>
    <property type="match status" value="1"/>
</dbReference>